<evidence type="ECO:0000256" key="1">
    <source>
        <dbReference type="ARBA" id="ARBA00001526"/>
    </source>
</evidence>
<dbReference type="EC" id="3.5.2.6" evidence="4"/>
<evidence type="ECO:0000256" key="8">
    <source>
        <dbReference type="ARBA" id="ARBA00022984"/>
    </source>
</evidence>
<sequence length="712" mass="76453">MKCSEPGDASAKARGCWNRARSLLGAAKLILAITLILAGVHPATSFAADSVADSVSEELAERVQPLVDKHAGDVAVVIKNLDGAGRFQFRQDAPMATASLIKLPLMVTAYRRIDAGELEANRLLVLTEADKVPGSGILTDHFSGGLQLPLQDAIRLMIRYSDNTATNLVAEEVGLARTAEMMASLGLQQTRMHSKVFRRDTSIDLDRSKRFGLGSTTAAEMAALLERLYRDELASDASCQAMKAHLRACDDGSKLAAGLPPGTPIAHKTGSVSSVRTDAGIVQGPRDGQAFLICVLTENNQDRRWTEDNAADKLISEIARAAYDSLYGRTLPVEEPEESAPLRLGAHGQLVEAVQRTLNERLQPSPELSIDGDFGPLTESAVISFQRSQQLDPSGVVDAATYAALGTLIERAQPVPAPDVINHQWPDKRPADPPQGVPFVTAKAWTLVDVESGERLAGDHDDVARPMASTTKLMTAMVLCELAANDPGVWDQTVTFSRQADATRGSTSGLRVGESVRAGDLLYGLLLPSGNDAAVALAEHFGDQADRLRTAFPTADFQGVDGEARFVHAMNELAQRLEMKQSHFVNPHGLTEPNHQASAADLARLTVAAFKQPRIRRVVSTPQFGVAVNGAGGYRRNVAWYNTNRLLKIEGFQGVKTGTTDAAGACLIAVETRGGQSRVVVVLGSSSSDARYADTRNLFRWGWNTHPVTGNH</sequence>
<keyword evidence="6" id="KW-0378">Hydrolase</keyword>
<evidence type="ECO:0000256" key="5">
    <source>
        <dbReference type="ARBA" id="ARBA00022729"/>
    </source>
</evidence>
<dbReference type="PANTHER" id="PTHR35333:SF3">
    <property type="entry name" value="BETA-LACTAMASE-TYPE TRANSPEPTIDASE FOLD CONTAINING PROTEIN"/>
    <property type="match status" value="1"/>
</dbReference>
<comment type="catalytic activity">
    <reaction evidence="1">
        <text>a beta-lactam + H2O = a substituted beta-amino acid</text>
        <dbReference type="Rhea" id="RHEA:20401"/>
        <dbReference type="ChEBI" id="CHEBI:15377"/>
        <dbReference type="ChEBI" id="CHEBI:35627"/>
        <dbReference type="ChEBI" id="CHEBI:140347"/>
        <dbReference type="EC" id="3.5.2.6"/>
    </reaction>
</comment>
<dbReference type="SUPFAM" id="SSF47090">
    <property type="entry name" value="PGBD-like"/>
    <property type="match status" value="1"/>
</dbReference>
<dbReference type="InterPro" id="IPR000871">
    <property type="entry name" value="Beta-lactam_class-A"/>
</dbReference>
<dbReference type="GO" id="GO:0030655">
    <property type="term" value="P:beta-lactam antibiotic catabolic process"/>
    <property type="evidence" value="ECO:0007669"/>
    <property type="project" value="InterPro"/>
</dbReference>
<evidence type="ECO:0000313" key="16">
    <source>
        <dbReference type="EMBL" id="KAA5547213.1"/>
    </source>
</evidence>
<feature type="domain" description="Beta-lactamase class A catalytic" evidence="15">
    <location>
        <begin position="76"/>
        <end position="297"/>
    </location>
</feature>
<name>A0A5M6DIB1_9BACT</name>
<dbReference type="GO" id="GO:0009252">
    <property type="term" value="P:peptidoglycan biosynthetic process"/>
    <property type="evidence" value="ECO:0007669"/>
    <property type="project" value="UniProtKB-KW"/>
</dbReference>
<dbReference type="Gene3D" id="3.40.710.10">
    <property type="entry name" value="DD-peptidase/beta-lactamase superfamily"/>
    <property type="match status" value="2"/>
</dbReference>
<evidence type="ECO:0000256" key="9">
    <source>
        <dbReference type="ARBA" id="ARBA00023316"/>
    </source>
</evidence>
<dbReference type="PANTHER" id="PTHR35333">
    <property type="entry name" value="BETA-LACTAMASE"/>
    <property type="match status" value="1"/>
</dbReference>
<keyword evidence="5" id="KW-0732">Signal</keyword>
<evidence type="ECO:0000259" key="13">
    <source>
        <dbReference type="Pfam" id="PF00768"/>
    </source>
</evidence>
<feature type="active site" description="Proton acceptor" evidence="10">
    <location>
        <position position="472"/>
    </location>
</feature>
<gene>
    <name evidence="16" type="ORF">FYK55_02080</name>
</gene>
<keyword evidence="17" id="KW-1185">Reference proteome</keyword>
<evidence type="ECO:0000259" key="15">
    <source>
        <dbReference type="Pfam" id="PF13354"/>
    </source>
</evidence>
<comment type="similarity">
    <text evidence="2 12">Belongs to the peptidase S11 family.</text>
</comment>
<proteinExistence type="inferred from homology"/>
<dbReference type="Pfam" id="PF01471">
    <property type="entry name" value="PG_binding_1"/>
    <property type="match status" value="1"/>
</dbReference>
<reference evidence="16 17" key="1">
    <citation type="submission" date="2019-08" db="EMBL/GenBank/DDBJ databases">
        <authorList>
            <person name="Dhanesh K."/>
            <person name="Kumar G."/>
            <person name="Sasikala C."/>
            <person name="Venkata Ramana C."/>
        </authorList>
    </citation>
    <scope>NUCLEOTIDE SEQUENCE [LARGE SCALE GENOMIC DNA]</scope>
    <source>
        <strain evidence="16 17">JC645</strain>
    </source>
</reference>
<dbReference type="Pfam" id="PF00768">
    <property type="entry name" value="Peptidase_S11"/>
    <property type="match status" value="2"/>
</dbReference>
<feature type="active site" description="Acyl-ester intermediate" evidence="10">
    <location>
        <position position="469"/>
    </location>
</feature>
<evidence type="ECO:0000313" key="17">
    <source>
        <dbReference type="Proteomes" id="UP000324479"/>
    </source>
</evidence>
<dbReference type="InterPro" id="IPR036365">
    <property type="entry name" value="PGBD-like_sf"/>
</dbReference>
<dbReference type="Proteomes" id="UP000324479">
    <property type="component" value="Unassembled WGS sequence"/>
</dbReference>
<evidence type="ECO:0000256" key="7">
    <source>
        <dbReference type="ARBA" id="ARBA00022960"/>
    </source>
</evidence>
<evidence type="ECO:0000259" key="14">
    <source>
        <dbReference type="Pfam" id="PF01471"/>
    </source>
</evidence>
<evidence type="ECO:0000256" key="4">
    <source>
        <dbReference type="ARBA" id="ARBA00012865"/>
    </source>
</evidence>
<dbReference type="InterPro" id="IPR001967">
    <property type="entry name" value="Peptidase_S11_N"/>
</dbReference>
<evidence type="ECO:0000256" key="3">
    <source>
        <dbReference type="ARBA" id="ARBA00009009"/>
    </source>
</evidence>
<dbReference type="InterPro" id="IPR018044">
    <property type="entry name" value="Peptidase_S11"/>
</dbReference>
<dbReference type="SUPFAM" id="SSF56601">
    <property type="entry name" value="beta-lactamase/transpeptidase-like"/>
    <property type="match status" value="2"/>
</dbReference>
<dbReference type="GO" id="GO:0046677">
    <property type="term" value="P:response to antibiotic"/>
    <property type="evidence" value="ECO:0007669"/>
    <property type="project" value="InterPro"/>
</dbReference>
<feature type="active site" evidence="10">
    <location>
        <position position="529"/>
    </location>
</feature>
<dbReference type="GO" id="GO:0008800">
    <property type="term" value="F:beta-lactamase activity"/>
    <property type="evidence" value="ECO:0007669"/>
    <property type="project" value="UniProtKB-EC"/>
</dbReference>
<protein>
    <recommendedName>
        <fullName evidence="4">beta-lactamase</fullName>
        <ecNumber evidence="4">3.5.2.6</ecNumber>
    </recommendedName>
</protein>
<evidence type="ECO:0000256" key="10">
    <source>
        <dbReference type="PIRSR" id="PIRSR618044-1"/>
    </source>
</evidence>
<feature type="binding site" evidence="11">
    <location>
        <position position="656"/>
    </location>
    <ligand>
        <name>substrate</name>
    </ligand>
</feature>
<dbReference type="RefSeq" id="WP_150074343.1">
    <property type="nucleotide sequence ID" value="NZ_VWOX01000001.1"/>
</dbReference>
<dbReference type="PRINTS" id="PR00725">
    <property type="entry name" value="DADACBPTASE1"/>
</dbReference>
<dbReference type="AlphaFoldDB" id="A0A5M6DIB1"/>
<keyword evidence="8" id="KW-0573">Peptidoglycan synthesis</keyword>
<evidence type="ECO:0000256" key="12">
    <source>
        <dbReference type="RuleBase" id="RU004016"/>
    </source>
</evidence>
<organism evidence="16 17">
    <name type="scientific">Roseiconus nitratireducens</name>
    <dbReference type="NCBI Taxonomy" id="2605748"/>
    <lineage>
        <taxon>Bacteria</taxon>
        <taxon>Pseudomonadati</taxon>
        <taxon>Planctomycetota</taxon>
        <taxon>Planctomycetia</taxon>
        <taxon>Pirellulales</taxon>
        <taxon>Pirellulaceae</taxon>
        <taxon>Roseiconus</taxon>
    </lineage>
</organism>
<dbReference type="InterPro" id="IPR045155">
    <property type="entry name" value="Beta-lactam_cat"/>
</dbReference>
<dbReference type="GO" id="GO:0071555">
    <property type="term" value="P:cell wall organization"/>
    <property type="evidence" value="ECO:0007669"/>
    <property type="project" value="UniProtKB-KW"/>
</dbReference>
<evidence type="ECO:0000256" key="11">
    <source>
        <dbReference type="PIRSR" id="PIRSR618044-2"/>
    </source>
</evidence>
<feature type="domain" description="Peptidoglycan binding-like" evidence="14">
    <location>
        <begin position="348"/>
        <end position="405"/>
    </location>
</feature>
<dbReference type="EMBL" id="VWOX01000001">
    <property type="protein sequence ID" value="KAA5547213.1"/>
    <property type="molecule type" value="Genomic_DNA"/>
</dbReference>
<evidence type="ECO:0000256" key="2">
    <source>
        <dbReference type="ARBA" id="ARBA00007164"/>
    </source>
</evidence>
<dbReference type="InterPro" id="IPR012338">
    <property type="entry name" value="Beta-lactam/transpept-like"/>
</dbReference>
<keyword evidence="9" id="KW-0961">Cell wall biogenesis/degradation</keyword>
<feature type="domain" description="Peptidase S11 D-alanyl-D-alanine carboxypeptidase A N-terminal" evidence="13">
    <location>
        <begin position="562"/>
        <end position="686"/>
    </location>
</feature>
<dbReference type="InterPro" id="IPR002477">
    <property type="entry name" value="Peptidoglycan-bd-like"/>
</dbReference>
<keyword evidence="7" id="KW-0133">Cell shape</keyword>
<dbReference type="GO" id="GO:0009002">
    <property type="term" value="F:serine-type D-Ala-D-Ala carboxypeptidase activity"/>
    <property type="evidence" value="ECO:0007669"/>
    <property type="project" value="InterPro"/>
</dbReference>
<evidence type="ECO:0000256" key="6">
    <source>
        <dbReference type="ARBA" id="ARBA00022801"/>
    </source>
</evidence>
<feature type="domain" description="Peptidase S11 D-alanyl-D-alanine carboxypeptidase A N-terminal" evidence="13">
    <location>
        <begin position="438"/>
        <end position="542"/>
    </location>
</feature>
<accession>A0A5M6DIB1</accession>
<dbReference type="GO" id="GO:0006508">
    <property type="term" value="P:proteolysis"/>
    <property type="evidence" value="ECO:0007669"/>
    <property type="project" value="InterPro"/>
</dbReference>
<dbReference type="InterPro" id="IPR036366">
    <property type="entry name" value="PGBDSf"/>
</dbReference>
<dbReference type="Gene3D" id="1.10.101.10">
    <property type="entry name" value="PGBD-like superfamily/PGBD"/>
    <property type="match status" value="1"/>
</dbReference>
<dbReference type="GO" id="GO:0008360">
    <property type="term" value="P:regulation of cell shape"/>
    <property type="evidence" value="ECO:0007669"/>
    <property type="project" value="UniProtKB-KW"/>
</dbReference>
<dbReference type="Pfam" id="PF13354">
    <property type="entry name" value="Beta-lactamase2"/>
    <property type="match status" value="1"/>
</dbReference>
<comment type="caution">
    <text evidence="16">The sequence shown here is derived from an EMBL/GenBank/DDBJ whole genome shotgun (WGS) entry which is preliminary data.</text>
</comment>
<comment type="similarity">
    <text evidence="3">Belongs to the class-A beta-lactamase family.</text>
</comment>